<evidence type="ECO:0000313" key="4">
    <source>
        <dbReference type="WBParaSite" id="GPUH_0000891301-mRNA-1"/>
    </source>
</evidence>
<evidence type="ECO:0000256" key="1">
    <source>
        <dbReference type="SAM" id="Coils"/>
    </source>
</evidence>
<dbReference type="EMBL" id="UYRT01027289">
    <property type="protein sequence ID" value="VDK66160.1"/>
    <property type="molecule type" value="Genomic_DNA"/>
</dbReference>
<dbReference type="AlphaFoldDB" id="A0A183DJL2"/>
<name>A0A183DJL2_9BILA</name>
<proteinExistence type="predicted"/>
<reference evidence="4" key="1">
    <citation type="submission" date="2016-06" db="UniProtKB">
        <authorList>
            <consortium name="WormBaseParasite"/>
        </authorList>
    </citation>
    <scope>IDENTIFICATION</scope>
</reference>
<dbReference type="OrthoDB" id="447953at2759"/>
<organism evidence="4">
    <name type="scientific">Gongylonema pulchrum</name>
    <dbReference type="NCBI Taxonomy" id="637853"/>
    <lineage>
        <taxon>Eukaryota</taxon>
        <taxon>Metazoa</taxon>
        <taxon>Ecdysozoa</taxon>
        <taxon>Nematoda</taxon>
        <taxon>Chromadorea</taxon>
        <taxon>Rhabditida</taxon>
        <taxon>Spirurina</taxon>
        <taxon>Spiruromorpha</taxon>
        <taxon>Spiruroidea</taxon>
        <taxon>Gongylonematidae</taxon>
        <taxon>Gongylonema</taxon>
    </lineage>
</organism>
<gene>
    <name evidence="2" type="ORF">GPUH_LOCUS8903</name>
</gene>
<protein>
    <submittedName>
        <fullName evidence="4">Cilia- and flagella-associated protein 157</fullName>
    </submittedName>
</protein>
<reference evidence="2 3" key="2">
    <citation type="submission" date="2018-11" db="EMBL/GenBank/DDBJ databases">
        <authorList>
            <consortium name="Pathogen Informatics"/>
        </authorList>
    </citation>
    <scope>NUCLEOTIDE SEQUENCE [LARGE SCALE GENOMIC DNA]</scope>
</reference>
<sequence length="160" mass="18900">MADIEEVQEKDIQIADLQKTVEMQKAEITRLFEEKSRIESDFKRLEAERDEMYKTLVIDHELAMERAASFHSEEIKRKDNEIESLKATIQKMRESEAHRGLENIELGTSTEEIRAGYEKEYKNKMQLLLAGMKEKKDEEIARVKKEAEFDIRLQMQKYVG</sequence>
<dbReference type="Proteomes" id="UP000271098">
    <property type="component" value="Unassembled WGS sequence"/>
</dbReference>
<evidence type="ECO:0000313" key="3">
    <source>
        <dbReference type="Proteomes" id="UP000271098"/>
    </source>
</evidence>
<evidence type="ECO:0000313" key="2">
    <source>
        <dbReference type="EMBL" id="VDK66160.1"/>
    </source>
</evidence>
<dbReference type="WBParaSite" id="GPUH_0000891301-mRNA-1">
    <property type="protein sequence ID" value="GPUH_0000891301-mRNA-1"/>
    <property type="gene ID" value="GPUH_0000891301"/>
</dbReference>
<feature type="coiled-coil region" evidence="1">
    <location>
        <begin position="7"/>
        <end position="95"/>
    </location>
</feature>
<accession>A0A183DJL2</accession>
<keyword evidence="1" id="KW-0175">Coiled coil</keyword>
<keyword evidence="3" id="KW-1185">Reference proteome</keyword>